<dbReference type="Proteomes" id="UP000241365">
    <property type="component" value="Segment"/>
</dbReference>
<keyword evidence="3" id="KW-1185">Reference proteome</keyword>
<organism evidence="2 3">
    <name type="scientific">Powai lake megavirus</name>
    <dbReference type="NCBI Taxonomy" id="1842663"/>
    <lineage>
        <taxon>Viruses</taxon>
        <taxon>Varidnaviria</taxon>
        <taxon>Bamfordvirae</taxon>
        <taxon>Nucleocytoviricota</taxon>
        <taxon>Megaviricetes</taxon>
        <taxon>Imitervirales</taxon>
        <taxon>Mimiviridae</taxon>
        <taxon>Megamimivirinae</taxon>
        <taxon>Megavirus</taxon>
        <taxon>Megavirus powaiense</taxon>
    </lineage>
</organism>
<name>A0A167RL85_9VIRU</name>
<proteinExistence type="predicted"/>
<dbReference type="SUPFAM" id="SSF81383">
    <property type="entry name" value="F-box domain"/>
    <property type="match status" value="1"/>
</dbReference>
<evidence type="ECO:0000313" key="2">
    <source>
        <dbReference type="EMBL" id="ANB50821.1"/>
    </source>
</evidence>
<accession>A0A167RL85</accession>
<dbReference type="Pfam" id="PF12937">
    <property type="entry name" value="F-box-like"/>
    <property type="match status" value="1"/>
</dbReference>
<dbReference type="KEGG" id="vg:80513183"/>
<dbReference type="GeneID" id="80513183"/>
<evidence type="ECO:0000259" key="1">
    <source>
        <dbReference type="PROSITE" id="PS50181"/>
    </source>
</evidence>
<evidence type="ECO:0000313" key="3">
    <source>
        <dbReference type="Proteomes" id="UP000241365"/>
    </source>
</evidence>
<dbReference type="Gene3D" id="1.20.1280.50">
    <property type="match status" value="1"/>
</dbReference>
<reference evidence="2 3" key="1">
    <citation type="journal article" date="2016" name="Genome Announc.">
        <title>Complete Genome Sequence of a New Megavirus Family Member Isolated from an Inland Water Lake for the First Time in India.</title>
        <authorList>
            <person name="Chatterjee A."/>
            <person name="Ali F."/>
            <person name="Bange D."/>
            <person name="Kondabagil K."/>
        </authorList>
    </citation>
    <scope>NUCLEOTIDE SEQUENCE [LARGE SCALE GENOMIC DNA]</scope>
    <source>
        <strain evidence="2">1</strain>
    </source>
</reference>
<feature type="domain" description="F-box" evidence="1">
    <location>
        <begin position="2"/>
        <end position="48"/>
    </location>
</feature>
<sequence length="209" mass="25416">MTCEIIKIDCDVLLQIIYYLDINDIINLKSTCKYLNDICTSNYIWGKIFFDVQQGLSEKIMQIIYKKNSTYFLNYYYFKHYFGINYRLNGNIDQYNYLEMIKKIFMLVPYFRAPYYHKELIGNILPIDNNIDEIKYVVTSVDEFPKYNDNIIWQYHYYHIECQILLVLVNKSGKIKLKKFIKPHNLSYKLFKKMKITMFLETVKKLFYV</sequence>
<dbReference type="EMBL" id="KU877344">
    <property type="protein sequence ID" value="ANB50821.1"/>
    <property type="molecule type" value="Genomic_DNA"/>
</dbReference>
<protein>
    <recommendedName>
        <fullName evidence="1">F-box domain-containing protein</fullName>
    </recommendedName>
</protein>
<dbReference type="RefSeq" id="YP_010776572.1">
    <property type="nucleotide sequence ID" value="NC_075034.1"/>
</dbReference>
<dbReference type="InterPro" id="IPR036047">
    <property type="entry name" value="F-box-like_dom_sf"/>
</dbReference>
<dbReference type="InterPro" id="IPR001810">
    <property type="entry name" value="F-box_dom"/>
</dbReference>
<dbReference type="PROSITE" id="PS50181">
    <property type="entry name" value="FBOX"/>
    <property type="match status" value="1"/>
</dbReference>